<proteinExistence type="predicted"/>
<organism evidence="1 2">
    <name type="scientific">Christiangramia antarctica</name>
    <dbReference type="NCBI Taxonomy" id="2058158"/>
    <lineage>
        <taxon>Bacteria</taxon>
        <taxon>Pseudomonadati</taxon>
        <taxon>Bacteroidota</taxon>
        <taxon>Flavobacteriia</taxon>
        <taxon>Flavobacteriales</taxon>
        <taxon>Flavobacteriaceae</taxon>
        <taxon>Christiangramia</taxon>
    </lineage>
</organism>
<evidence type="ECO:0000313" key="1">
    <source>
        <dbReference type="EMBL" id="MFD2832510.1"/>
    </source>
</evidence>
<evidence type="ECO:0000313" key="2">
    <source>
        <dbReference type="Proteomes" id="UP001597438"/>
    </source>
</evidence>
<reference evidence="2" key="1">
    <citation type="journal article" date="2019" name="Int. J. Syst. Evol. Microbiol.">
        <title>The Global Catalogue of Microorganisms (GCM) 10K type strain sequencing project: providing services to taxonomists for standard genome sequencing and annotation.</title>
        <authorList>
            <consortium name="The Broad Institute Genomics Platform"/>
            <consortium name="The Broad Institute Genome Sequencing Center for Infectious Disease"/>
            <person name="Wu L."/>
            <person name="Ma J."/>
        </authorList>
    </citation>
    <scope>NUCLEOTIDE SEQUENCE [LARGE SCALE GENOMIC DNA]</scope>
    <source>
        <strain evidence="2">KCTC 52925</strain>
    </source>
</reference>
<evidence type="ECO:0008006" key="3">
    <source>
        <dbReference type="Google" id="ProtNLM"/>
    </source>
</evidence>
<sequence>MTKIIFRKEDVELLVLMGDLSLFQLFNSVLAGKKAILESERIDIALKGALFNQFKGQVPTIKEAAEALNLTPRTLQRKLLEEDTNFRTIANGVRRD</sequence>
<protein>
    <recommendedName>
        <fullName evidence="3">DNA binding HTH domain-containing protein</fullName>
    </recommendedName>
</protein>
<comment type="caution">
    <text evidence="1">The sequence shown here is derived from an EMBL/GenBank/DDBJ whole genome shotgun (WGS) entry which is preliminary data.</text>
</comment>
<dbReference type="Proteomes" id="UP001597438">
    <property type="component" value="Unassembled WGS sequence"/>
</dbReference>
<accession>A0ABW5X2M3</accession>
<dbReference type="RefSeq" id="WP_251742888.1">
    <property type="nucleotide sequence ID" value="NZ_JBHUOJ010000008.1"/>
</dbReference>
<name>A0ABW5X2M3_9FLAO</name>
<dbReference type="EMBL" id="JBHUOJ010000008">
    <property type="protein sequence ID" value="MFD2832510.1"/>
    <property type="molecule type" value="Genomic_DNA"/>
</dbReference>
<gene>
    <name evidence="1" type="ORF">ACFSYS_04365</name>
</gene>
<keyword evidence="2" id="KW-1185">Reference proteome</keyword>